<feature type="transmembrane region" description="Helical" evidence="1">
    <location>
        <begin position="87"/>
        <end position="108"/>
    </location>
</feature>
<dbReference type="Proteomes" id="UP000809829">
    <property type="component" value="Unassembled WGS sequence"/>
</dbReference>
<evidence type="ECO:0000256" key="1">
    <source>
        <dbReference type="SAM" id="Phobius"/>
    </source>
</evidence>
<keyword evidence="1" id="KW-0472">Membrane</keyword>
<dbReference type="Pfam" id="PF10067">
    <property type="entry name" value="DUF2306"/>
    <property type="match status" value="1"/>
</dbReference>
<keyword evidence="1" id="KW-1133">Transmembrane helix</keyword>
<organism evidence="2 3">
    <name type="scientific">Priestia iocasae</name>
    <dbReference type="NCBI Taxonomy" id="2291674"/>
    <lineage>
        <taxon>Bacteria</taxon>
        <taxon>Bacillati</taxon>
        <taxon>Bacillota</taxon>
        <taxon>Bacilli</taxon>
        <taxon>Bacillales</taxon>
        <taxon>Bacillaceae</taxon>
        <taxon>Priestia</taxon>
    </lineage>
</organism>
<feature type="transmembrane region" description="Helical" evidence="1">
    <location>
        <begin position="36"/>
        <end position="54"/>
    </location>
</feature>
<accession>A0ABS2QV71</accession>
<keyword evidence="3" id="KW-1185">Reference proteome</keyword>
<evidence type="ECO:0000313" key="2">
    <source>
        <dbReference type="EMBL" id="MBM7703098.1"/>
    </source>
</evidence>
<reference evidence="2 3" key="1">
    <citation type="submission" date="2021-01" db="EMBL/GenBank/DDBJ databases">
        <title>Genomic Encyclopedia of Type Strains, Phase IV (KMG-IV): sequencing the most valuable type-strain genomes for metagenomic binning, comparative biology and taxonomic classification.</title>
        <authorList>
            <person name="Goeker M."/>
        </authorList>
    </citation>
    <scope>NUCLEOTIDE SEQUENCE [LARGE SCALE GENOMIC DNA]</scope>
    <source>
        <strain evidence="2 3">DSM 104297</strain>
    </source>
</reference>
<dbReference type="RefSeq" id="WP_338038896.1">
    <property type="nucleotide sequence ID" value="NZ_JAFBFC010000003.1"/>
</dbReference>
<protein>
    <submittedName>
        <fullName evidence="2">Membrane protein</fullName>
    </submittedName>
</protein>
<dbReference type="EMBL" id="JAFBFC010000003">
    <property type="protein sequence ID" value="MBM7703098.1"/>
    <property type="molecule type" value="Genomic_DNA"/>
</dbReference>
<feature type="transmembrane region" description="Helical" evidence="1">
    <location>
        <begin position="6"/>
        <end position="24"/>
    </location>
</feature>
<proteinExistence type="predicted"/>
<feature type="transmembrane region" description="Helical" evidence="1">
    <location>
        <begin position="60"/>
        <end position="80"/>
    </location>
</feature>
<keyword evidence="1" id="KW-0812">Transmembrane</keyword>
<name>A0ABS2QV71_9BACI</name>
<evidence type="ECO:0000313" key="3">
    <source>
        <dbReference type="Proteomes" id="UP000809829"/>
    </source>
</evidence>
<dbReference type="InterPro" id="IPR018750">
    <property type="entry name" value="DUF2306_membrane"/>
</dbReference>
<sequence length="156" mass="17493">MFLFLHIIAGCICLLTGLLAMISRKKKGIHSLAGEVYHWSFVVVFATSIIMALLNWRESAYLFFIGIFSYSFALSGYIAAKRKKRNWIGAHIGGMLGSYIAIITAVIVVNAPKLELLNDIPILLLWFLPTIIGSPLIFLTRRTYATRKKMPSSKNI</sequence>
<comment type="caution">
    <text evidence="2">The sequence shown here is derived from an EMBL/GenBank/DDBJ whole genome shotgun (WGS) entry which is preliminary data.</text>
</comment>
<gene>
    <name evidence="2" type="ORF">JOC83_001945</name>
</gene>
<feature type="transmembrane region" description="Helical" evidence="1">
    <location>
        <begin position="120"/>
        <end position="140"/>
    </location>
</feature>